<feature type="transmembrane region" description="Helical" evidence="1">
    <location>
        <begin position="74"/>
        <end position="95"/>
    </location>
</feature>
<dbReference type="EMBL" id="SFCC01000002">
    <property type="protein sequence ID" value="RZQ65390.1"/>
    <property type="molecule type" value="Genomic_DNA"/>
</dbReference>
<protein>
    <submittedName>
        <fullName evidence="2">Uncharacterized protein</fullName>
    </submittedName>
</protein>
<keyword evidence="1" id="KW-0812">Transmembrane</keyword>
<comment type="caution">
    <text evidence="2">The sequence shown here is derived from an EMBL/GenBank/DDBJ whole genome shotgun (WGS) entry which is preliminary data.</text>
</comment>
<keyword evidence="1" id="KW-0472">Membrane</keyword>
<feature type="transmembrane region" description="Helical" evidence="1">
    <location>
        <begin position="101"/>
        <end position="122"/>
    </location>
</feature>
<accession>A0A4Q7JC06</accession>
<keyword evidence="3" id="KW-1185">Reference proteome</keyword>
<dbReference type="RefSeq" id="WP_130474175.1">
    <property type="nucleotide sequence ID" value="NZ_SFCC01000002.1"/>
</dbReference>
<feature type="transmembrane region" description="Helical" evidence="1">
    <location>
        <begin position="42"/>
        <end position="67"/>
    </location>
</feature>
<dbReference type="Proteomes" id="UP000292003">
    <property type="component" value="Unassembled WGS sequence"/>
</dbReference>
<evidence type="ECO:0000256" key="1">
    <source>
        <dbReference type="SAM" id="Phobius"/>
    </source>
</evidence>
<evidence type="ECO:0000313" key="3">
    <source>
        <dbReference type="Proteomes" id="UP000292003"/>
    </source>
</evidence>
<gene>
    <name evidence="2" type="ORF">EWH70_05835</name>
</gene>
<sequence length="146" mass="15112">MDTKPSRVTVVLASLASMLVGAYFLLFGVLREIGMLERAADVTIVVVVLIAHSLCVVFSIAGGITLARGRPTGIGNVTTGGAIAVLSLVVSALYWPNWSVGSVLGMALVIGLPAAAVVLAWAPSTRRYVDWAESSALSSFGRGRAP</sequence>
<dbReference type="AlphaFoldDB" id="A0A4Q7JC06"/>
<reference evidence="2 3" key="1">
    <citation type="submission" date="2019-02" db="EMBL/GenBank/DDBJ databases">
        <title>Draft genome sequence of Amycolatopsis sp. 8-3EHSu isolated from roots of Suaeda maritima.</title>
        <authorList>
            <person name="Duangmal K."/>
            <person name="Chantavorakit T."/>
        </authorList>
    </citation>
    <scope>NUCLEOTIDE SEQUENCE [LARGE SCALE GENOMIC DNA]</scope>
    <source>
        <strain evidence="2 3">8-3EHSu</strain>
    </source>
</reference>
<organism evidence="2 3">
    <name type="scientific">Amycolatopsis suaedae</name>
    <dbReference type="NCBI Taxonomy" id="2510978"/>
    <lineage>
        <taxon>Bacteria</taxon>
        <taxon>Bacillati</taxon>
        <taxon>Actinomycetota</taxon>
        <taxon>Actinomycetes</taxon>
        <taxon>Pseudonocardiales</taxon>
        <taxon>Pseudonocardiaceae</taxon>
        <taxon>Amycolatopsis</taxon>
    </lineage>
</organism>
<feature type="transmembrane region" description="Helical" evidence="1">
    <location>
        <begin position="7"/>
        <end position="30"/>
    </location>
</feature>
<proteinExistence type="predicted"/>
<evidence type="ECO:0000313" key="2">
    <source>
        <dbReference type="EMBL" id="RZQ65390.1"/>
    </source>
</evidence>
<keyword evidence="1" id="KW-1133">Transmembrane helix</keyword>
<name>A0A4Q7JC06_9PSEU</name>